<accession>A0AC35U5M3</accession>
<sequence length="133" mass="15970">LESLENKHRECLMHSSNKHSKISEQSEEAKKKLEGLILRKIELKKDCINNALNSTNLPLPKKQYKKCQKVFNKYLKDDMLKERDYKQNNISLNPNMLLTKRKNFRELRRCNKTKKFWHKQCMILASCCSERDR</sequence>
<evidence type="ECO:0000313" key="2">
    <source>
        <dbReference type="WBParaSite" id="RSKR_0000823950.1"/>
    </source>
</evidence>
<protein>
    <submittedName>
        <fullName evidence="2">Uncharacterized protein</fullName>
    </submittedName>
</protein>
<proteinExistence type="predicted"/>
<dbReference type="WBParaSite" id="RSKR_0000823950.1">
    <property type="protein sequence ID" value="RSKR_0000823950.1"/>
    <property type="gene ID" value="RSKR_0000823950"/>
</dbReference>
<dbReference type="Proteomes" id="UP000095286">
    <property type="component" value="Unplaced"/>
</dbReference>
<name>A0AC35U5M3_9BILA</name>
<evidence type="ECO:0000313" key="1">
    <source>
        <dbReference type="Proteomes" id="UP000095286"/>
    </source>
</evidence>
<organism evidence="1 2">
    <name type="scientific">Rhabditophanes sp. KR3021</name>
    <dbReference type="NCBI Taxonomy" id="114890"/>
    <lineage>
        <taxon>Eukaryota</taxon>
        <taxon>Metazoa</taxon>
        <taxon>Ecdysozoa</taxon>
        <taxon>Nematoda</taxon>
        <taxon>Chromadorea</taxon>
        <taxon>Rhabditida</taxon>
        <taxon>Tylenchina</taxon>
        <taxon>Panagrolaimomorpha</taxon>
        <taxon>Strongyloidoidea</taxon>
        <taxon>Alloionematidae</taxon>
        <taxon>Rhabditophanes</taxon>
    </lineage>
</organism>
<reference evidence="2" key="1">
    <citation type="submission" date="2016-11" db="UniProtKB">
        <authorList>
            <consortium name="WormBaseParasite"/>
        </authorList>
    </citation>
    <scope>IDENTIFICATION</scope>
    <source>
        <strain evidence="2">KR3021</strain>
    </source>
</reference>